<name>A0A3P7KJA4_STRVU</name>
<keyword evidence="3" id="KW-1185">Reference proteome</keyword>
<dbReference type="EMBL" id="UYYB01006109">
    <property type="protein sequence ID" value="VDM67652.1"/>
    <property type="molecule type" value="Genomic_DNA"/>
</dbReference>
<evidence type="ECO:0000313" key="3">
    <source>
        <dbReference type="Proteomes" id="UP000270094"/>
    </source>
</evidence>
<dbReference type="Proteomes" id="UP000270094">
    <property type="component" value="Unassembled WGS sequence"/>
</dbReference>
<dbReference type="AlphaFoldDB" id="A0A3P7KJA4"/>
<feature type="region of interest" description="Disordered" evidence="1">
    <location>
        <begin position="1"/>
        <end position="22"/>
    </location>
</feature>
<reference evidence="2 3" key="1">
    <citation type="submission" date="2018-11" db="EMBL/GenBank/DDBJ databases">
        <authorList>
            <consortium name="Pathogen Informatics"/>
        </authorList>
    </citation>
    <scope>NUCLEOTIDE SEQUENCE [LARGE SCALE GENOMIC DNA]</scope>
</reference>
<accession>A0A3P7KJA4</accession>
<proteinExistence type="predicted"/>
<evidence type="ECO:0000313" key="2">
    <source>
        <dbReference type="EMBL" id="VDM67652.1"/>
    </source>
</evidence>
<evidence type="ECO:0000256" key="1">
    <source>
        <dbReference type="SAM" id="MobiDB-lite"/>
    </source>
</evidence>
<organism evidence="2 3">
    <name type="scientific">Strongylus vulgaris</name>
    <name type="common">Blood worm</name>
    <dbReference type="NCBI Taxonomy" id="40348"/>
    <lineage>
        <taxon>Eukaryota</taxon>
        <taxon>Metazoa</taxon>
        <taxon>Ecdysozoa</taxon>
        <taxon>Nematoda</taxon>
        <taxon>Chromadorea</taxon>
        <taxon>Rhabditida</taxon>
        <taxon>Rhabditina</taxon>
        <taxon>Rhabditomorpha</taxon>
        <taxon>Strongyloidea</taxon>
        <taxon>Strongylidae</taxon>
        <taxon>Strongylus</taxon>
    </lineage>
</organism>
<gene>
    <name evidence="2" type="ORF">SVUK_LOCUS2650</name>
</gene>
<protein>
    <submittedName>
        <fullName evidence="2">Uncharacterized protein</fullName>
    </submittedName>
</protein>
<sequence>MPKLEVSQPASKREKKQPNLDDIAHSHTHTLTYTQQYSAANPQKVDRALRCRARNHIVHALFSTGSPPDSESKTP</sequence>